<feature type="transmembrane region" description="Helical" evidence="10">
    <location>
        <begin position="223"/>
        <end position="245"/>
    </location>
</feature>
<comment type="similarity">
    <text evidence="9">Belongs to the MurJ/MviN family.</text>
</comment>
<evidence type="ECO:0000256" key="4">
    <source>
        <dbReference type="ARBA" id="ARBA00022960"/>
    </source>
</evidence>
<dbReference type="Proteomes" id="UP001162318">
    <property type="component" value="Unassembled WGS sequence"/>
</dbReference>
<proteinExistence type="inferred from homology"/>
<feature type="transmembrane region" description="Helical" evidence="10">
    <location>
        <begin position="54"/>
        <end position="75"/>
    </location>
</feature>
<evidence type="ECO:0000256" key="10">
    <source>
        <dbReference type="SAM" id="Phobius"/>
    </source>
</evidence>
<comment type="function">
    <text evidence="8">Involved in peptidoglycan biosynthesis. Transports lipid-linked peptidoglycan precursors from the inner to the outer leaflet of the cytoplasmic membrane.</text>
</comment>
<feature type="transmembrane region" description="Helical" evidence="10">
    <location>
        <begin position="193"/>
        <end position="217"/>
    </location>
</feature>
<dbReference type="PANTHER" id="PTHR30250">
    <property type="entry name" value="PST FAMILY PREDICTED COLANIC ACID TRANSPORTER"/>
    <property type="match status" value="1"/>
</dbReference>
<feature type="transmembrane region" description="Helical" evidence="10">
    <location>
        <begin position="164"/>
        <end position="181"/>
    </location>
</feature>
<feature type="transmembrane region" description="Helical" evidence="10">
    <location>
        <begin position="381"/>
        <end position="402"/>
    </location>
</feature>
<keyword evidence="3 10" id="KW-0812">Transmembrane</keyword>
<sequence>MHIADAIPVASPLNTDWTAIPVHHGRKLLRRLRHRETDTHRDGAWQGILRNTGWLLAGKIVGAILSLIYLGLATRSLGPTAFGQFVLILGTGQAIVTIVSFESWQLLLRYGMERLRAGQADALGRLVAFCLILDLAGALVGACLAVAGVALLGPWFGWSTGTQSQALAFCFVLLASFRSSATGVLRLHDRFGAAAFAETVTPVVRLIGALLVLSLGASVLGLLIAWAVAELITAAAHWVLAFRVLPPRREWWRWRGLLAVPKECPGLWRYAAITNAGSTLGLVGKQVAVLLVGASVSPAAAGGYRIAHQLGQALANISDMLSRATFSEIMRARAGHTAAQLARLFRSASLLALITAAIMIAILLLFGRATLLLLAGKHYMSVYPLVLILGTAAALDAGSVSFEPALLATGRVWLALRLRLISTAFLFGALFLLLDKMGPIGAALATLLASLLALVMLGTAAWRAVHQPR</sequence>
<evidence type="ECO:0000256" key="7">
    <source>
        <dbReference type="ARBA" id="ARBA00023136"/>
    </source>
</evidence>
<comment type="subcellular location">
    <subcellularLocation>
        <location evidence="1">Cell membrane</location>
        <topology evidence="1">Multi-pass membrane protein</topology>
    </subcellularLocation>
</comment>
<evidence type="ECO:0000313" key="11">
    <source>
        <dbReference type="EMBL" id="MDH2134276.1"/>
    </source>
</evidence>
<comment type="caution">
    <text evidence="11">The sequence shown here is derived from an EMBL/GenBank/DDBJ whole genome shotgun (WGS) entry which is preliminary data.</text>
</comment>
<dbReference type="GO" id="GO:0009252">
    <property type="term" value="P:peptidoglycan biosynthetic process"/>
    <property type="evidence" value="ECO:0007669"/>
    <property type="project" value="UniProtKB-KW"/>
</dbReference>
<dbReference type="InterPro" id="IPR002797">
    <property type="entry name" value="Polysacc_synth"/>
</dbReference>
<evidence type="ECO:0000313" key="12">
    <source>
        <dbReference type="Proteomes" id="UP001162318"/>
    </source>
</evidence>
<dbReference type="InterPro" id="IPR050833">
    <property type="entry name" value="Poly_Biosynth_Transport"/>
</dbReference>
<evidence type="ECO:0000256" key="1">
    <source>
        <dbReference type="ARBA" id="ARBA00004651"/>
    </source>
</evidence>
<keyword evidence="4" id="KW-0133">Cell shape</keyword>
<evidence type="ECO:0000256" key="9">
    <source>
        <dbReference type="ARBA" id="ARBA00061532"/>
    </source>
</evidence>
<dbReference type="InterPro" id="IPR004268">
    <property type="entry name" value="MurJ"/>
</dbReference>
<dbReference type="RefSeq" id="WP_279729736.1">
    <property type="nucleotide sequence ID" value="NZ_JAOCKX010000053.1"/>
</dbReference>
<feature type="transmembrane region" description="Helical" evidence="10">
    <location>
        <begin position="350"/>
        <end position="375"/>
    </location>
</feature>
<dbReference type="AlphaFoldDB" id="A0AA42X1B1"/>
<evidence type="ECO:0000256" key="2">
    <source>
        <dbReference type="ARBA" id="ARBA00022475"/>
    </source>
</evidence>
<feature type="transmembrane region" description="Helical" evidence="10">
    <location>
        <begin position="440"/>
        <end position="462"/>
    </location>
</feature>
<evidence type="ECO:0000256" key="8">
    <source>
        <dbReference type="ARBA" id="ARBA00060041"/>
    </source>
</evidence>
<organism evidence="11 12">
    <name type="scientific">Sphingobium yanoikuyae</name>
    <name type="common">Sphingomonas yanoikuyae</name>
    <dbReference type="NCBI Taxonomy" id="13690"/>
    <lineage>
        <taxon>Bacteria</taxon>
        <taxon>Pseudomonadati</taxon>
        <taxon>Pseudomonadota</taxon>
        <taxon>Alphaproteobacteria</taxon>
        <taxon>Sphingomonadales</taxon>
        <taxon>Sphingomonadaceae</taxon>
        <taxon>Sphingobium</taxon>
    </lineage>
</organism>
<feature type="transmembrane region" description="Helical" evidence="10">
    <location>
        <begin position="122"/>
        <end position="152"/>
    </location>
</feature>
<dbReference type="PRINTS" id="PR01806">
    <property type="entry name" value="VIRFACTRMVIN"/>
</dbReference>
<gene>
    <name evidence="11" type="ORF">N5J77_24395</name>
</gene>
<dbReference type="PANTHER" id="PTHR30250:SF31">
    <property type="entry name" value="INNER MEMBRANE PROTEIN YGHQ"/>
    <property type="match status" value="1"/>
</dbReference>
<evidence type="ECO:0000256" key="6">
    <source>
        <dbReference type="ARBA" id="ARBA00022989"/>
    </source>
</evidence>
<feature type="transmembrane region" description="Helical" evidence="10">
    <location>
        <begin position="81"/>
        <end position="101"/>
    </location>
</feature>
<evidence type="ECO:0000256" key="5">
    <source>
        <dbReference type="ARBA" id="ARBA00022984"/>
    </source>
</evidence>
<accession>A0AA42X1B1</accession>
<dbReference type="GO" id="GO:0008360">
    <property type="term" value="P:regulation of cell shape"/>
    <property type="evidence" value="ECO:0007669"/>
    <property type="project" value="UniProtKB-KW"/>
</dbReference>
<keyword evidence="5" id="KW-0573">Peptidoglycan synthesis</keyword>
<feature type="transmembrane region" description="Helical" evidence="10">
    <location>
        <begin position="414"/>
        <end position="434"/>
    </location>
</feature>
<dbReference type="Pfam" id="PF01943">
    <property type="entry name" value="Polysacc_synt"/>
    <property type="match status" value="1"/>
</dbReference>
<protein>
    <submittedName>
        <fullName evidence="11">Lipopolysaccharide biosynthesis protein</fullName>
    </submittedName>
</protein>
<dbReference type="GO" id="GO:0005886">
    <property type="term" value="C:plasma membrane"/>
    <property type="evidence" value="ECO:0007669"/>
    <property type="project" value="UniProtKB-SubCell"/>
</dbReference>
<keyword evidence="2" id="KW-1003">Cell membrane</keyword>
<keyword evidence="6 10" id="KW-1133">Transmembrane helix</keyword>
<dbReference type="EMBL" id="JAOCKX010000053">
    <property type="protein sequence ID" value="MDH2134276.1"/>
    <property type="molecule type" value="Genomic_DNA"/>
</dbReference>
<name>A0AA42X1B1_SPHYA</name>
<keyword evidence="7 10" id="KW-0472">Membrane</keyword>
<evidence type="ECO:0000256" key="3">
    <source>
        <dbReference type="ARBA" id="ARBA00022692"/>
    </source>
</evidence>
<reference evidence="11" key="1">
    <citation type="submission" date="2022-09" db="EMBL/GenBank/DDBJ databases">
        <title>Intensive care unit water sources are persistently colonized with multi-drug resistant bacteria and are the site of extensive horizontal gene transfer of antibiotic resistance genes.</title>
        <authorList>
            <person name="Diorio-Toth L."/>
        </authorList>
    </citation>
    <scope>NUCLEOTIDE SEQUENCE</scope>
    <source>
        <strain evidence="11">GD03659</strain>
    </source>
</reference>